<evidence type="ECO:0000256" key="1">
    <source>
        <dbReference type="ARBA" id="ARBA00001933"/>
    </source>
</evidence>
<evidence type="ECO:0000256" key="4">
    <source>
        <dbReference type="ARBA" id="ARBA00022898"/>
    </source>
</evidence>
<dbReference type="RefSeq" id="WP_101637593.1">
    <property type="nucleotide sequence ID" value="NZ_PKHU01000006.1"/>
</dbReference>
<dbReference type="GO" id="GO:0003961">
    <property type="term" value="F:O-acetylhomoserine aminocarboxypropyltransferase activity"/>
    <property type="evidence" value="ECO:0007669"/>
    <property type="project" value="UniProtKB-EC"/>
</dbReference>
<dbReference type="InterPro" id="IPR015424">
    <property type="entry name" value="PyrdxlP-dep_Trfase"/>
</dbReference>
<evidence type="ECO:0000313" key="8">
    <source>
        <dbReference type="Proteomes" id="UP000234639"/>
    </source>
</evidence>
<dbReference type="Proteomes" id="UP000234639">
    <property type="component" value="Unassembled WGS sequence"/>
</dbReference>
<organism evidence="7 8">
    <name type="scientific">Campylobacter ureolyticus</name>
    <dbReference type="NCBI Taxonomy" id="827"/>
    <lineage>
        <taxon>Bacteria</taxon>
        <taxon>Pseudomonadati</taxon>
        <taxon>Campylobacterota</taxon>
        <taxon>Epsilonproteobacteria</taxon>
        <taxon>Campylobacterales</taxon>
        <taxon>Campylobacteraceae</taxon>
        <taxon>Campylobacter</taxon>
    </lineage>
</organism>
<dbReference type="InterPro" id="IPR000277">
    <property type="entry name" value="Cys/Met-Metab_PyrdxlP-dep_enz"/>
</dbReference>
<dbReference type="InterPro" id="IPR015421">
    <property type="entry name" value="PyrdxlP-dep_Trfase_major"/>
</dbReference>
<dbReference type="EC" id="2.5.1.49" evidence="7"/>
<dbReference type="SUPFAM" id="SSF53383">
    <property type="entry name" value="PLP-dependent transferases"/>
    <property type="match status" value="1"/>
</dbReference>
<dbReference type="InterPro" id="IPR006235">
    <property type="entry name" value="OAc-hSer/O-AcSer_sulfhydrylase"/>
</dbReference>
<dbReference type="Gene3D" id="3.40.640.10">
    <property type="entry name" value="Type I PLP-dependent aspartate aminotransferase-like (Major domain)"/>
    <property type="match status" value="1"/>
</dbReference>
<evidence type="ECO:0000313" key="7">
    <source>
        <dbReference type="EMBL" id="PKZ28903.1"/>
    </source>
</evidence>
<dbReference type="Pfam" id="PF01053">
    <property type="entry name" value="Cys_Met_Meta_PP"/>
    <property type="match status" value="1"/>
</dbReference>
<dbReference type="FunFam" id="3.40.640.10:FF:000046">
    <property type="entry name" value="Cystathionine gamma-lyase"/>
    <property type="match status" value="1"/>
</dbReference>
<dbReference type="PIRSF" id="PIRSF001434">
    <property type="entry name" value="CGS"/>
    <property type="match status" value="1"/>
</dbReference>
<gene>
    <name evidence="7" type="ORF">CYJ41_07325</name>
</gene>
<evidence type="ECO:0000256" key="3">
    <source>
        <dbReference type="ARBA" id="ARBA00022679"/>
    </source>
</evidence>
<keyword evidence="3 7" id="KW-0808">Transferase</keyword>
<comment type="caution">
    <text evidence="7">The sequence shown here is derived from an EMBL/GenBank/DDBJ whole genome shotgun (WGS) entry which is preliminary data.</text>
</comment>
<feature type="modified residue" description="N6-(pyridoxal phosphate)lysine" evidence="5">
    <location>
        <position position="204"/>
    </location>
</feature>
<dbReference type="InterPro" id="IPR015422">
    <property type="entry name" value="PyrdxlP-dep_Trfase_small"/>
</dbReference>
<comment type="cofactor">
    <cofactor evidence="1 6">
        <name>pyridoxal 5'-phosphate</name>
        <dbReference type="ChEBI" id="CHEBI:597326"/>
    </cofactor>
</comment>
<dbReference type="FunFam" id="3.90.1150.10:FF:000033">
    <property type="entry name" value="Cystathionine gamma-synthase"/>
    <property type="match status" value="1"/>
</dbReference>
<dbReference type="EMBL" id="PKHU01000006">
    <property type="protein sequence ID" value="PKZ28903.1"/>
    <property type="molecule type" value="Genomic_DNA"/>
</dbReference>
<dbReference type="GO" id="GO:0005737">
    <property type="term" value="C:cytoplasm"/>
    <property type="evidence" value="ECO:0007669"/>
    <property type="project" value="TreeGrafter"/>
</dbReference>
<dbReference type="GO" id="GO:0004124">
    <property type="term" value="F:cysteine synthase activity"/>
    <property type="evidence" value="ECO:0007669"/>
    <property type="project" value="TreeGrafter"/>
</dbReference>
<reference evidence="7 8" key="1">
    <citation type="submission" date="2017-12" db="EMBL/GenBank/DDBJ databases">
        <title>Phylogenetic diversity of female urinary microbiome.</title>
        <authorList>
            <person name="Thomas-White K."/>
            <person name="Wolfe A.J."/>
        </authorList>
    </citation>
    <scope>NUCLEOTIDE SEQUENCE [LARGE SCALE GENOMIC DNA]</scope>
    <source>
        <strain evidence="7 8">UMB0112</strain>
    </source>
</reference>
<evidence type="ECO:0000256" key="5">
    <source>
        <dbReference type="PIRSR" id="PIRSR001434-2"/>
    </source>
</evidence>
<evidence type="ECO:0000256" key="2">
    <source>
        <dbReference type="ARBA" id="ARBA00009077"/>
    </source>
</evidence>
<dbReference type="NCBIfam" id="TIGR01326">
    <property type="entry name" value="OAH_OAS_sulfhy"/>
    <property type="match status" value="1"/>
</dbReference>
<dbReference type="Gene3D" id="3.90.1150.10">
    <property type="entry name" value="Aspartate Aminotransferase, domain 1"/>
    <property type="match status" value="1"/>
</dbReference>
<dbReference type="GO" id="GO:0006535">
    <property type="term" value="P:cysteine biosynthetic process from serine"/>
    <property type="evidence" value="ECO:0007669"/>
    <property type="project" value="TreeGrafter"/>
</dbReference>
<sequence length="423" mass="46223">MQKDTIATHFGYDSKLGYGTMAVPIYFNTAYDFGSAKMAADRFALKDIGPIYTRLTNPTTEVFEKRICALEEGSDAIATSSGQAATFMSIANLAANGDNVILSDKVYGGSTTLIAYSLKRFGIKTKIFDPENPENLENLIDDNTKAILFETLSNPQISVAKVDEIVKIANKFKVATIADNTVATPTLYNPLKDGVSVVIHSASKYISGQGLSLGGVVIANKNLNKFLKDNPRYQHFNEPDESYHGLVYADLVDSFDIFTLRARFGLMRDFGFALSPFNAFQLIQGLETLDLRVAKHSQNALKVAQFLENHPLVKSVNYPGLSSSSSNSIIKSKFKDGMASGLLAFEVESYEKARQISDKVKLFSVVVNIGDSKSIITHPASTTHSQLSKDELEKAGIKDGLIRLSIGLENADDLIDDLKKGLE</sequence>
<proteinExistence type="inferred from homology"/>
<dbReference type="GO" id="GO:0019346">
    <property type="term" value="P:transsulfuration"/>
    <property type="evidence" value="ECO:0007669"/>
    <property type="project" value="InterPro"/>
</dbReference>
<dbReference type="AlphaFoldDB" id="A0A2I1N941"/>
<dbReference type="GO" id="GO:0071269">
    <property type="term" value="P:L-homocysteine biosynthetic process"/>
    <property type="evidence" value="ECO:0007669"/>
    <property type="project" value="TreeGrafter"/>
</dbReference>
<name>A0A2I1N941_9BACT</name>
<keyword evidence="4 5" id="KW-0663">Pyridoxal phosphate</keyword>
<dbReference type="CDD" id="cd00614">
    <property type="entry name" value="CGS_like"/>
    <property type="match status" value="1"/>
</dbReference>
<dbReference type="GO" id="GO:0030170">
    <property type="term" value="F:pyridoxal phosphate binding"/>
    <property type="evidence" value="ECO:0007669"/>
    <property type="project" value="InterPro"/>
</dbReference>
<protein>
    <submittedName>
        <fullName evidence="7">O-acetylhomoserine aminocarboxypropyltransferase</fullName>
        <ecNumber evidence="7">2.5.1.49</ecNumber>
    </submittedName>
</protein>
<accession>A0A2I1N941</accession>
<evidence type="ECO:0000256" key="6">
    <source>
        <dbReference type="RuleBase" id="RU362118"/>
    </source>
</evidence>
<comment type="similarity">
    <text evidence="2 6">Belongs to the trans-sulfuration enzymes family.</text>
</comment>
<dbReference type="PANTHER" id="PTHR43797">
    <property type="entry name" value="HOMOCYSTEINE/CYSTEINE SYNTHASE"/>
    <property type="match status" value="1"/>
</dbReference>
<dbReference type="PANTHER" id="PTHR43797:SF2">
    <property type="entry name" value="HOMOCYSTEINE_CYSTEINE SYNTHASE"/>
    <property type="match status" value="1"/>
</dbReference>